<comment type="function">
    <text evidence="7">May play the central regulatory role in sporulation. It may be an element of the effector pathway responsible for the activation of sporulation genes in response to nutritional stress. Spo0A may act in concert with spo0H (a sigma factor) to control the expression of some genes that are critical to the sporulation process.</text>
</comment>
<dbReference type="SMART" id="SM00862">
    <property type="entry name" value="Trans_reg_C"/>
    <property type="match status" value="1"/>
</dbReference>
<dbReference type="InterPro" id="IPR001789">
    <property type="entry name" value="Sig_transdc_resp-reg_receiver"/>
</dbReference>
<evidence type="ECO:0000256" key="6">
    <source>
        <dbReference type="ARBA" id="ARBA00023163"/>
    </source>
</evidence>
<dbReference type="SMART" id="SM00448">
    <property type="entry name" value="REC"/>
    <property type="match status" value="1"/>
</dbReference>
<keyword evidence="5 9" id="KW-0238">DNA-binding</keyword>
<keyword evidence="4" id="KW-0805">Transcription regulation</keyword>
<dbReference type="InterPro" id="IPR011006">
    <property type="entry name" value="CheY-like_superfamily"/>
</dbReference>
<gene>
    <name evidence="12" type="ORF">J2Z79_003628</name>
</gene>
<dbReference type="Pfam" id="PF00486">
    <property type="entry name" value="Trans_reg_C"/>
    <property type="match status" value="1"/>
</dbReference>
<evidence type="ECO:0000256" key="9">
    <source>
        <dbReference type="PROSITE-ProRule" id="PRU01091"/>
    </source>
</evidence>
<evidence type="ECO:0000256" key="5">
    <source>
        <dbReference type="ARBA" id="ARBA00023125"/>
    </source>
</evidence>
<keyword evidence="13" id="KW-1185">Reference proteome</keyword>
<evidence type="ECO:0000313" key="13">
    <source>
        <dbReference type="Proteomes" id="UP001519289"/>
    </source>
</evidence>
<feature type="modified residue" description="4-aspartylphosphate" evidence="8">
    <location>
        <position position="55"/>
    </location>
</feature>
<dbReference type="Gene3D" id="6.10.250.690">
    <property type="match status" value="1"/>
</dbReference>
<dbReference type="SUPFAM" id="SSF52172">
    <property type="entry name" value="CheY-like"/>
    <property type="match status" value="1"/>
</dbReference>
<dbReference type="InterPro" id="IPR036388">
    <property type="entry name" value="WH-like_DNA-bd_sf"/>
</dbReference>
<evidence type="ECO:0000256" key="7">
    <source>
        <dbReference type="ARBA" id="ARBA00024867"/>
    </source>
</evidence>
<evidence type="ECO:0000256" key="3">
    <source>
        <dbReference type="ARBA" id="ARBA00023012"/>
    </source>
</evidence>
<comment type="caution">
    <text evidence="12">The sequence shown here is derived from an EMBL/GenBank/DDBJ whole genome shotgun (WGS) entry which is preliminary data.</text>
</comment>
<feature type="domain" description="OmpR/PhoB-type" evidence="11">
    <location>
        <begin position="128"/>
        <end position="227"/>
    </location>
</feature>
<dbReference type="Gene3D" id="3.40.50.2300">
    <property type="match status" value="1"/>
</dbReference>
<keyword evidence="2 8" id="KW-0597">Phosphoprotein</keyword>
<dbReference type="RefSeq" id="WP_209468269.1">
    <property type="nucleotide sequence ID" value="NZ_JAGGLG010000054.1"/>
</dbReference>
<dbReference type="PROSITE" id="PS51755">
    <property type="entry name" value="OMPR_PHOB"/>
    <property type="match status" value="1"/>
</dbReference>
<dbReference type="CDD" id="cd00383">
    <property type="entry name" value="trans_reg_C"/>
    <property type="match status" value="1"/>
</dbReference>
<feature type="domain" description="Response regulatory" evidence="10">
    <location>
        <begin position="6"/>
        <end position="119"/>
    </location>
</feature>
<evidence type="ECO:0000256" key="1">
    <source>
        <dbReference type="ARBA" id="ARBA00018672"/>
    </source>
</evidence>
<organism evidence="12 13">
    <name type="scientific">Symbiobacterium terraclitae</name>
    <dbReference type="NCBI Taxonomy" id="557451"/>
    <lineage>
        <taxon>Bacteria</taxon>
        <taxon>Bacillati</taxon>
        <taxon>Bacillota</taxon>
        <taxon>Clostridia</taxon>
        <taxon>Eubacteriales</taxon>
        <taxon>Symbiobacteriaceae</taxon>
        <taxon>Symbiobacterium</taxon>
    </lineage>
</organism>
<dbReference type="EMBL" id="JAGGLG010000054">
    <property type="protein sequence ID" value="MBP2020172.1"/>
    <property type="molecule type" value="Genomic_DNA"/>
</dbReference>
<dbReference type="InterPro" id="IPR039420">
    <property type="entry name" value="WalR-like"/>
</dbReference>
<dbReference type="InterPro" id="IPR001867">
    <property type="entry name" value="OmpR/PhoB-type_DNA-bd"/>
</dbReference>
<dbReference type="PROSITE" id="PS50110">
    <property type="entry name" value="RESPONSE_REGULATORY"/>
    <property type="match status" value="1"/>
</dbReference>
<dbReference type="CDD" id="cd17574">
    <property type="entry name" value="REC_OmpR"/>
    <property type="match status" value="1"/>
</dbReference>
<dbReference type="GO" id="GO:0003677">
    <property type="term" value="F:DNA binding"/>
    <property type="evidence" value="ECO:0007669"/>
    <property type="project" value="UniProtKB-KW"/>
</dbReference>
<keyword evidence="3" id="KW-0902">Two-component regulatory system</keyword>
<dbReference type="Gene3D" id="1.10.10.10">
    <property type="entry name" value="Winged helix-like DNA-binding domain superfamily/Winged helix DNA-binding domain"/>
    <property type="match status" value="1"/>
</dbReference>
<evidence type="ECO:0000313" key="12">
    <source>
        <dbReference type="EMBL" id="MBP2020172.1"/>
    </source>
</evidence>
<name>A0ABS4JXB5_9FIRM</name>
<evidence type="ECO:0000256" key="4">
    <source>
        <dbReference type="ARBA" id="ARBA00023015"/>
    </source>
</evidence>
<dbReference type="Proteomes" id="UP001519289">
    <property type="component" value="Unassembled WGS sequence"/>
</dbReference>
<accession>A0ABS4JXB5</accession>
<evidence type="ECO:0000259" key="10">
    <source>
        <dbReference type="PROSITE" id="PS50110"/>
    </source>
</evidence>
<evidence type="ECO:0000256" key="2">
    <source>
        <dbReference type="ARBA" id="ARBA00022553"/>
    </source>
</evidence>
<proteinExistence type="predicted"/>
<feature type="DNA-binding region" description="OmpR/PhoB-type" evidence="9">
    <location>
        <begin position="128"/>
        <end position="227"/>
    </location>
</feature>
<reference evidence="12 13" key="1">
    <citation type="submission" date="2021-03" db="EMBL/GenBank/DDBJ databases">
        <title>Genomic Encyclopedia of Type Strains, Phase IV (KMG-IV): sequencing the most valuable type-strain genomes for metagenomic binning, comparative biology and taxonomic classification.</title>
        <authorList>
            <person name="Goeker M."/>
        </authorList>
    </citation>
    <scope>NUCLEOTIDE SEQUENCE [LARGE SCALE GENOMIC DNA]</scope>
    <source>
        <strain evidence="12 13">DSM 27138</strain>
    </source>
</reference>
<evidence type="ECO:0000259" key="11">
    <source>
        <dbReference type="PROSITE" id="PS51755"/>
    </source>
</evidence>
<dbReference type="PANTHER" id="PTHR48111">
    <property type="entry name" value="REGULATOR OF RPOS"/>
    <property type="match status" value="1"/>
</dbReference>
<dbReference type="PANTHER" id="PTHR48111:SF1">
    <property type="entry name" value="TWO-COMPONENT RESPONSE REGULATOR ORR33"/>
    <property type="match status" value="1"/>
</dbReference>
<protein>
    <recommendedName>
        <fullName evidence="1">Stage 0 sporulation protein A homolog</fullName>
    </recommendedName>
</protein>
<keyword evidence="6" id="KW-0804">Transcription</keyword>
<dbReference type="Pfam" id="PF00072">
    <property type="entry name" value="Response_reg"/>
    <property type="match status" value="1"/>
</dbReference>
<evidence type="ECO:0000256" key="8">
    <source>
        <dbReference type="PROSITE-ProRule" id="PRU00169"/>
    </source>
</evidence>
<sequence>MSVTRRILVADDDPKTLKVLEAALCSEGFEVLRASDGQEALDLALSQRPDLVILDVMMPNLDGFSVCGRIRAHSAVPILLLTARGDNVDKIVGFRLGADDYVTKPFDLSELVLRVHAILRRMPTLPESRTLRFGNLEINRTTRTVVVDGKMPELTPKEFDLLWLLASHPGHPFTRESLLARVWHGDVPTDQSTVTVCIRRLREKIEANPAEPRFIKTVWGIGYKFDPSGADE</sequence>